<evidence type="ECO:0000256" key="1">
    <source>
        <dbReference type="SAM" id="Phobius"/>
    </source>
</evidence>
<proteinExistence type="predicted"/>
<protein>
    <submittedName>
        <fullName evidence="2">Uncharacterized protein</fullName>
    </submittedName>
</protein>
<accession>A0ABU8DLP0</accession>
<keyword evidence="1" id="KW-0812">Transmembrane</keyword>
<sequence>MSDVMTGTDQVKAVLQGTSAWMPVISTLAGGVLAGGVALLVSKVNHSYAREREATAAAERLRHEQQLTEDKRQRELFYIATELIFLLEQYAEACANVATDNGEDDDSSQRYKKPVVNYPVLNLQGVSGDWRVLKALVMYRIRQLPVLQDEALRRIYGVEEYDHPPSYTETFRERQYQFARLGLKAVILAMRLRKSQGLPETRLRDTQWSAYNVLWKKWREESKRRIVQKWLESQQLATFEIMNSQRKALPGAELTESREP</sequence>
<dbReference type="RefSeq" id="WP_336204092.1">
    <property type="nucleotide sequence ID" value="NZ_JBANEI010000027.1"/>
</dbReference>
<keyword evidence="1" id="KW-1133">Transmembrane helix</keyword>
<dbReference type="Proteomes" id="UP001306592">
    <property type="component" value="Unassembled WGS sequence"/>
</dbReference>
<reference evidence="2 3" key="1">
    <citation type="submission" date="2024-02" db="EMBL/GenBank/DDBJ databases">
        <title>First report Erwinia aphidicola in onion in Chile.</title>
        <authorList>
            <person name="Valenzuela M."/>
            <person name="Pena M."/>
            <person name="Dutta B."/>
        </authorList>
    </citation>
    <scope>NUCLEOTIDE SEQUENCE [LARGE SCALE GENOMIC DNA]</scope>
    <source>
        <strain evidence="2 3">QCJ3A</strain>
    </source>
</reference>
<gene>
    <name evidence="2" type="ORF">V8N49_22625</name>
</gene>
<comment type="caution">
    <text evidence="2">The sequence shown here is derived from an EMBL/GenBank/DDBJ whole genome shotgun (WGS) entry which is preliminary data.</text>
</comment>
<dbReference type="EMBL" id="JBANEI010000027">
    <property type="protein sequence ID" value="MEI2684423.1"/>
    <property type="molecule type" value="Genomic_DNA"/>
</dbReference>
<organism evidence="2 3">
    <name type="scientific">Erwinia aphidicola</name>
    <dbReference type="NCBI Taxonomy" id="68334"/>
    <lineage>
        <taxon>Bacteria</taxon>
        <taxon>Pseudomonadati</taxon>
        <taxon>Pseudomonadota</taxon>
        <taxon>Gammaproteobacteria</taxon>
        <taxon>Enterobacterales</taxon>
        <taxon>Erwiniaceae</taxon>
        <taxon>Erwinia</taxon>
    </lineage>
</organism>
<feature type="transmembrane region" description="Helical" evidence="1">
    <location>
        <begin position="20"/>
        <end position="42"/>
    </location>
</feature>
<evidence type="ECO:0000313" key="2">
    <source>
        <dbReference type="EMBL" id="MEI2684423.1"/>
    </source>
</evidence>
<keyword evidence="3" id="KW-1185">Reference proteome</keyword>
<name>A0ABU8DLP0_ERWAP</name>
<keyword evidence="1" id="KW-0472">Membrane</keyword>
<evidence type="ECO:0000313" key="3">
    <source>
        <dbReference type="Proteomes" id="UP001306592"/>
    </source>
</evidence>